<dbReference type="OrthoDB" id="232006at2"/>
<accession>A0A517R7D5</accession>
<dbReference type="PROSITE" id="PS51257">
    <property type="entry name" value="PROKAR_LIPOPROTEIN"/>
    <property type="match status" value="1"/>
</dbReference>
<dbReference type="PRINTS" id="PR01010">
    <property type="entry name" value="FLGPRINGFLGI"/>
</dbReference>
<keyword evidence="6" id="KW-1133">Transmembrane helix</keyword>
<dbReference type="GO" id="GO:0009428">
    <property type="term" value="C:bacterial-type flagellum basal body, distal rod, P ring"/>
    <property type="evidence" value="ECO:0007669"/>
    <property type="project" value="InterPro"/>
</dbReference>
<keyword evidence="7" id="KW-0282">Flagellum</keyword>
<feature type="transmembrane region" description="Helical" evidence="6">
    <location>
        <begin position="12"/>
        <end position="32"/>
    </location>
</feature>
<protein>
    <submittedName>
        <fullName evidence="7">Flagellar basal body P-ring protein</fullName>
    </submittedName>
</protein>
<dbReference type="SUPFAM" id="SSF48371">
    <property type="entry name" value="ARM repeat"/>
    <property type="match status" value="1"/>
</dbReference>
<name>A0A517R7D5_9PLAN</name>
<reference evidence="7 8" key="1">
    <citation type="submission" date="2019-02" db="EMBL/GenBank/DDBJ databases">
        <title>Deep-cultivation of Planctomycetes and their phenomic and genomic characterization uncovers novel biology.</title>
        <authorList>
            <person name="Wiegand S."/>
            <person name="Jogler M."/>
            <person name="Boedeker C."/>
            <person name="Pinto D."/>
            <person name="Vollmers J."/>
            <person name="Rivas-Marin E."/>
            <person name="Kohn T."/>
            <person name="Peeters S.H."/>
            <person name="Heuer A."/>
            <person name="Rast P."/>
            <person name="Oberbeckmann S."/>
            <person name="Bunk B."/>
            <person name="Jeske O."/>
            <person name="Meyerdierks A."/>
            <person name="Storesund J.E."/>
            <person name="Kallscheuer N."/>
            <person name="Luecker S."/>
            <person name="Lage O.M."/>
            <person name="Pohl T."/>
            <person name="Merkel B.J."/>
            <person name="Hornburger P."/>
            <person name="Mueller R.-W."/>
            <person name="Bruemmer F."/>
            <person name="Labrenz M."/>
            <person name="Spormann A.M."/>
            <person name="Op den Camp H."/>
            <person name="Overmann J."/>
            <person name="Amann R."/>
            <person name="Jetten M.S.M."/>
            <person name="Mascher T."/>
            <person name="Medema M.H."/>
            <person name="Devos D.P."/>
            <person name="Kaster A.-K."/>
            <person name="Ovreas L."/>
            <person name="Rohde M."/>
            <person name="Galperin M.Y."/>
            <person name="Jogler C."/>
        </authorList>
    </citation>
    <scope>NUCLEOTIDE SEQUENCE [LARGE SCALE GENOMIC DNA]</scope>
    <source>
        <strain evidence="7 8">Pan189</strain>
    </source>
</reference>
<dbReference type="GO" id="GO:0030288">
    <property type="term" value="C:outer membrane-bounded periplasmic space"/>
    <property type="evidence" value="ECO:0007669"/>
    <property type="project" value="InterPro"/>
</dbReference>
<dbReference type="Proteomes" id="UP000317318">
    <property type="component" value="Chromosome"/>
</dbReference>
<dbReference type="PANTHER" id="PTHR30381:SF0">
    <property type="entry name" value="FLAGELLAR P-RING PROTEIN"/>
    <property type="match status" value="1"/>
</dbReference>
<dbReference type="EMBL" id="CP036268">
    <property type="protein sequence ID" value="QDT39804.1"/>
    <property type="molecule type" value="Genomic_DNA"/>
</dbReference>
<dbReference type="AlphaFoldDB" id="A0A517R7D5"/>
<feature type="compositionally biased region" description="Acidic residues" evidence="5">
    <location>
        <begin position="648"/>
        <end position="660"/>
    </location>
</feature>
<keyword evidence="8" id="KW-1185">Reference proteome</keyword>
<evidence type="ECO:0000313" key="8">
    <source>
        <dbReference type="Proteomes" id="UP000317318"/>
    </source>
</evidence>
<keyword evidence="6" id="KW-0472">Membrane</keyword>
<evidence type="ECO:0000256" key="6">
    <source>
        <dbReference type="SAM" id="Phobius"/>
    </source>
</evidence>
<dbReference type="GO" id="GO:0071973">
    <property type="term" value="P:bacterial-type flagellum-dependent cell motility"/>
    <property type="evidence" value="ECO:0007669"/>
    <property type="project" value="InterPro"/>
</dbReference>
<dbReference type="Gene3D" id="1.25.10.10">
    <property type="entry name" value="Leucine-rich Repeat Variant"/>
    <property type="match status" value="1"/>
</dbReference>
<comment type="function">
    <text evidence="1">Assembles around the rod to form the L-ring and probably protects the motor/basal body from shearing forces during rotation.</text>
</comment>
<comment type="subcellular location">
    <subcellularLocation>
        <location evidence="2">Bacterial flagellum basal body</location>
    </subcellularLocation>
</comment>
<dbReference type="GO" id="GO:0005198">
    <property type="term" value="F:structural molecule activity"/>
    <property type="evidence" value="ECO:0007669"/>
    <property type="project" value="InterPro"/>
</dbReference>
<dbReference type="InterPro" id="IPR016024">
    <property type="entry name" value="ARM-type_fold"/>
</dbReference>
<evidence type="ECO:0000256" key="4">
    <source>
        <dbReference type="ARBA" id="ARBA00023143"/>
    </source>
</evidence>
<feature type="region of interest" description="Disordered" evidence="5">
    <location>
        <begin position="626"/>
        <end position="749"/>
    </location>
</feature>
<evidence type="ECO:0000256" key="3">
    <source>
        <dbReference type="ARBA" id="ARBA00022729"/>
    </source>
</evidence>
<dbReference type="InterPro" id="IPR001782">
    <property type="entry name" value="Flag_FlgI"/>
</dbReference>
<dbReference type="RefSeq" id="WP_145365916.1">
    <property type="nucleotide sequence ID" value="NZ_CP036268.1"/>
</dbReference>
<keyword evidence="7" id="KW-0966">Cell projection</keyword>
<dbReference type="PANTHER" id="PTHR30381">
    <property type="entry name" value="FLAGELLAR P-RING PERIPLASMIC PROTEIN FLGI"/>
    <property type="match status" value="1"/>
</dbReference>
<keyword evidence="7" id="KW-0969">Cilium</keyword>
<feature type="compositionally biased region" description="Low complexity" evidence="5">
    <location>
        <begin position="707"/>
        <end position="725"/>
    </location>
</feature>
<dbReference type="Pfam" id="PF02119">
    <property type="entry name" value="FlgI"/>
    <property type="match status" value="1"/>
</dbReference>
<feature type="compositionally biased region" description="Basic and acidic residues" evidence="5">
    <location>
        <begin position="627"/>
        <end position="647"/>
    </location>
</feature>
<dbReference type="InterPro" id="IPR011989">
    <property type="entry name" value="ARM-like"/>
</dbReference>
<evidence type="ECO:0000313" key="7">
    <source>
        <dbReference type="EMBL" id="QDT39804.1"/>
    </source>
</evidence>
<organism evidence="7 8">
    <name type="scientific">Stratiformator vulcanicus</name>
    <dbReference type="NCBI Taxonomy" id="2527980"/>
    <lineage>
        <taxon>Bacteria</taxon>
        <taxon>Pseudomonadati</taxon>
        <taxon>Planctomycetota</taxon>
        <taxon>Planctomycetia</taxon>
        <taxon>Planctomycetales</taxon>
        <taxon>Planctomycetaceae</taxon>
        <taxon>Stratiformator</taxon>
    </lineage>
</organism>
<feature type="compositionally biased region" description="Polar residues" evidence="5">
    <location>
        <begin position="591"/>
        <end position="600"/>
    </location>
</feature>
<evidence type="ECO:0000256" key="5">
    <source>
        <dbReference type="SAM" id="MobiDB-lite"/>
    </source>
</evidence>
<gene>
    <name evidence="7" type="ORF">Pan189_42150</name>
</gene>
<feature type="region of interest" description="Disordered" evidence="5">
    <location>
        <begin position="585"/>
        <end position="611"/>
    </location>
</feature>
<evidence type="ECO:0000256" key="2">
    <source>
        <dbReference type="ARBA" id="ARBA00004117"/>
    </source>
</evidence>
<keyword evidence="3" id="KW-0732">Signal</keyword>
<keyword evidence="6" id="KW-0812">Transmembrane</keyword>
<dbReference type="KEGG" id="svp:Pan189_42150"/>
<evidence type="ECO:0000256" key="1">
    <source>
        <dbReference type="ARBA" id="ARBA00002591"/>
    </source>
</evidence>
<keyword evidence="4" id="KW-0975">Bacterial flagellum</keyword>
<proteinExistence type="predicted"/>
<sequence length="749" mass="80697">MRVLRLCSSIRFAIGLPLVLVTGCTTIGLSALEWATPPKPSELPWMKPAAEPVSAEEILGEVDTATDTPLIGEYTSIAGLSPVFVAGVGLVVNLDGTGDDPPPSRLRTALMTEMKRREIESPNRILRSPNTALVVVSGFLPPLIRKGENFDIEVRLPPNSSARSLAGGTLLVSHLYEAQKTQEGRTGKGHEMALATGPVLISTGVGGDDIDLAGVLRRGRIVGGGTSKIDRALSVFLRNEYRTFRNSQRVAHRIGKRFHAPDEHGLKKPLAEAKTDQRVQVALHPLYERNYARFLQVIRAIAFKESTIARRVRLRKLDEMMQVSETSAEASLQLEAIGEEAIPILLDALDHESLEVRFYAASALVYLENSEGLKTLAEAARSEPAFRIFALTALSVSKEAEASMLLRDLLSESSAETRYGAFRALTAINADDPLVRGEPMFGGRKPDLGEEPSYRLHVLPVDGPSLIHLTHRTRAEVVLFGADQQMKLPLALRAGNHIIVSAPPGSSQVSVSRFQVGRPDQKEIVSANVADIIRACDSLGASYPDIAALLAQADRQGNLPGAIAVDELPKAGRLYYRSGGGEFIGGPRQTRVGSEGTSPNLFPVDGEASEQTDEIDDAAEEMFLDLGETRDGKPDADDDRNDDRVDDRPDDIDAADDEAESSSPEANDRVAEVLDEYVSGNSNTSKASDIPETDDEGESSGDYPDAPSQSSSFRLPSFSLPSLPRIPGLGGGGVPTQSEPELPPQDESE</sequence>